<comment type="subcellular location">
    <subcellularLocation>
        <location evidence="1">Nucleus</location>
    </subcellularLocation>
</comment>
<feature type="non-terminal residue" evidence="5">
    <location>
        <position position="370"/>
    </location>
</feature>
<feature type="region of interest" description="Disordered" evidence="4">
    <location>
        <begin position="1"/>
        <end position="187"/>
    </location>
</feature>
<dbReference type="GO" id="GO:0000976">
    <property type="term" value="F:transcription cis-regulatory region binding"/>
    <property type="evidence" value="ECO:0007669"/>
    <property type="project" value="TreeGrafter"/>
</dbReference>
<dbReference type="PANTHER" id="PTHR46380">
    <property type="entry name" value="CYCLIN-D-BINDING MYB-LIKE TRANSCRIPTION FACTOR 1"/>
    <property type="match status" value="1"/>
</dbReference>
<reference evidence="5 6" key="1">
    <citation type="journal article" date="2018" name="G3 (Bethesda)">
        <title>Phylogenetic and Phylogenomic Definition of Rhizopus Species.</title>
        <authorList>
            <person name="Gryganskyi A.P."/>
            <person name="Golan J."/>
            <person name="Dolatabadi S."/>
            <person name="Mondo S."/>
            <person name="Robb S."/>
            <person name="Idnurm A."/>
            <person name="Muszewska A."/>
            <person name="Steczkiewicz K."/>
            <person name="Masonjones S."/>
            <person name="Liao H.L."/>
            <person name="Gajdeczka M.T."/>
            <person name="Anike F."/>
            <person name="Vuek A."/>
            <person name="Anishchenko I.M."/>
            <person name="Voigt K."/>
            <person name="de Hoog G.S."/>
            <person name="Smith M.E."/>
            <person name="Heitman J."/>
            <person name="Vilgalys R."/>
            <person name="Stajich J.E."/>
        </authorList>
    </citation>
    <scope>NUCLEOTIDE SEQUENCE [LARGE SCALE GENOMIC DNA]</scope>
    <source>
        <strain evidence="5 6">LSU 92-RS-03</strain>
    </source>
</reference>
<dbReference type="GO" id="GO:0005634">
    <property type="term" value="C:nucleus"/>
    <property type="evidence" value="ECO:0007669"/>
    <property type="project" value="UniProtKB-SubCell"/>
</dbReference>
<evidence type="ECO:0000256" key="1">
    <source>
        <dbReference type="ARBA" id="ARBA00004123"/>
    </source>
</evidence>
<evidence type="ECO:0000256" key="4">
    <source>
        <dbReference type="SAM" id="MobiDB-lite"/>
    </source>
</evidence>
<organism evidence="5 6">
    <name type="scientific">Rhizopus stolonifer</name>
    <name type="common">Rhizopus nigricans</name>
    <dbReference type="NCBI Taxonomy" id="4846"/>
    <lineage>
        <taxon>Eukaryota</taxon>
        <taxon>Fungi</taxon>
        <taxon>Fungi incertae sedis</taxon>
        <taxon>Mucoromycota</taxon>
        <taxon>Mucoromycotina</taxon>
        <taxon>Mucoromycetes</taxon>
        <taxon>Mucorales</taxon>
        <taxon>Mucorineae</taxon>
        <taxon>Rhizopodaceae</taxon>
        <taxon>Rhizopus</taxon>
    </lineage>
</organism>
<dbReference type="AlphaFoldDB" id="A0A367ILC4"/>
<keyword evidence="2" id="KW-0238">DNA-binding</keyword>
<accession>A0A367ILC4</accession>
<keyword evidence="6" id="KW-1185">Reference proteome</keyword>
<evidence type="ECO:0000256" key="3">
    <source>
        <dbReference type="ARBA" id="ARBA00023242"/>
    </source>
</evidence>
<sequence length="370" mass="43329">KERKKKDKQPKLSEETTTQPAKKHKSKKKKKKKQKMSASDSDETDNEKTREMSASDSDETDNERTKKKRTIPESILDKEHMRKKHKSNTTVVAHQSDSDSDETDKEQPVPSFVEKGSVEPCAERKGKSKKNQKSEKRSEKKDKSTETELRIETTNQQPEKSTKSKIIEANRISSRRRVKCDPEKPPQVNYRNKLLDTFVPEYPPWQRTLGWNPTPEETPWPKQRRLGYSDKVKLEKRIKKICKRENMTFSQAREIFSSSNRKPHIRFFQKIGKVFPNMSLHILAKICKETYHEKRNIQPWTPEEAEKLKELLKIHGCHTAILCQYLNRSPKNITDFIFQMRNVPTNKAKRWTKEEDQTLASALAAETAKK</sequence>
<protein>
    <recommendedName>
        <fullName evidence="7">Myb-like domain-containing protein</fullName>
    </recommendedName>
</protein>
<feature type="compositionally biased region" description="Basic and acidic residues" evidence="4">
    <location>
        <begin position="132"/>
        <end position="151"/>
    </location>
</feature>
<dbReference type="STRING" id="4846.A0A367ILC4"/>
<gene>
    <name evidence="5" type="ORF">CU098_003239</name>
</gene>
<feature type="compositionally biased region" description="Basic residues" evidence="4">
    <location>
        <begin position="21"/>
        <end position="35"/>
    </location>
</feature>
<dbReference type="PANTHER" id="PTHR46380:SF2">
    <property type="entry name" value="CYCLIN-D-BINDING MYB-LIKE TRANSCRIPTION FACTOR 1"/>
    <property type="match status" value="1"/>
</dbReference>
<feature type="non-terminal residue" evidence="5">
    <location>
        <position position="1"/>
    </location>
</feature>
<comment type="caution">
    <text evidence="5">The sequence shown here is derived from an EMBL/GenBank/DDBJ whole genome shotgun (WGS) entry which is preliminary data.</text>
</comment>
<keyword evidence="3" id="KW-0539">Nucleus</keyword>
<dbReference type="GO" id="GO:0003700">
    <property type="term" value="F:DNA-binding transcription factor activity"/>
    <property type="evidence" value="ECO:0007669"/>
    <property type="project" value="TreeGrafter"/>
</dbReference>
<evidence type="ECO:0000313" key="5">
    <source>
        <dbReference type="EMBL" id="RCH78469.1"/>
    </source>
</evidence>
<name>A0A367ILC4_RHIST</name>
<dbReference type="OrthoDB" id="39591at2759"/>
<evidence type="ECO:0008006" key="7">
    <source>
        <dbReference type="Google" id="ProtNLM"/>
    </source>
</evidence>
<evidence type="ECO:0000313" key="6">
    <source>
        <dbReference type="Proteomes" id="UP000253551"/>
    </source>
</evidence>
<dbReference type="EMBL" id="PJQM01007225">
    <property type="protein sequence ID" value="RCH78469.1"/>
    <property type="molecule type" value="Genomic_DNA"/>
</dbReference>
<evidence type="ECO:0000256" key="2">
    <source>
        <dbReference type="ARBA" id="ARBA00023125"/>
    </source>
</evidence>
<proteinExistence type="predicted"/>
<dbReference type="InterPro" id="IPR051651">
    <property type="entry name" value="DMTF1_DNA-bind_reg"/>
</dbReference>
<dbReference type="Proteomes" id="UP000253551">
    <property type="component" value="Unassembled WGS sequence"/>
</dbReference>